<evidence type="ECO:0000313" key="3">
    <source>
        <dbReference type="EMBL" id="TKR79898.1"/>
    </source>
</evidence>
<dbReference type="OrthoDB" id="10537237at2759"/>
<reference evidence="3 4" key="1">
    <citation type="journal article" date="2015" name="Genome Biol.">
        <title>Comparative genomics of Steinernema reveals deeply conserved gene regulatory networks.</title>
        <authorList>
            <person name="Dillman A.R."/>
            <person name="Macchietto M."/>
            <person name="Porter C.F."/>
            <person name="Rogers A."/>
            <person name="Williams B."/>
            <person name="Antoshechkin I."/>
            <person name="Lee M.M."/>
            <person name="Goodwin Z."/>
            <person name="Lu X."/>
            <person name="Lewis E.E."/>
            <person name="Goodrich-Blair H."/>
            <person name="Stock S.P."/>
            <person name="Adams B.J."/>
            <person name="Sternberg P.W."/>
            <person name="Mortazavi A."/>
        </authorList>
    </citation>
    <scope>NUCLEOTIDE SEQUENCE [LARGE SCALE GENOMIC DNA]</scope>
    <source>
        <strain evidence="3 4">ALL</strain>
    </source>
</reference>
<evidence type="ECO:0000256" key="1">
    <source>
        <dbReference type="SAM" id="MobiDB-lite"/>
    </source>
</evidence>
<keyword evidence="4" id="KW-1185">Reference proteome</keyword>
<evidence type="ECO:0000313" key="4">
    <source>
        <dbReference type="Proteomes" id="UP000298663"/>
    </source>
</evidence>
<comment type="caution">
    <text evidence="3">The sequence shown here is derived from an EMBL/GenBank/DDBJ whole genome shotgun (WGS) entry which is preliminary data.</text>
</comment>
<gene>
    <name evidence="3" type="ORF">L596_014051</name>
</gene>
<accession>A0A4U5NAN0</accession>
<sequence length="215" mass="24983">MDASDRINVLLDGEYAKMSGFLCGTIAYALLTIFIICISYRLAVYSIQMHRFYKSLRSTSINPSSYSFVQPKQPGDEDLNLSDNEIDDELEFYQEDEYDNPLMRKFIRETIAAIERRKRIDRLRDAGVLPERPNEFFIDDFIDLSVYEHVDLKSVGDDFDKDGKLLKKAIAKCQENYKEVLMTLHLKSKRASTQTQQETTEYEKVGTVEKSDEKK</sequence>
<keyword evidence="2" id="KW-1133">Transmembrane helix</keyword>
<keyword evidence="2" id="KW-0812">Transmembrane</keyword>
<organism evidence="3 4">
    <name type="scientific">Steinernema carpocapsae</name>
    <name type="common">Entomopathogenic nematode</name>
    <dbReference type="NCBI Taxonomy" id="34508"/>
    <lineage>
        <taxon>Eukaryota</taxon>
        <taxon>Metazoa</taxon>
        <taxon>Ecdysozoa</taxon>
        <taxon>Nematoda</taxon>
        <taxon>Chromadorea</taxon>
        <taxon>Rhabditida</taxon>
        <taxon>Tylenchina</taxon>
        <taxon>Panagrolaimomorpha</taxon>
        <taxon>Strongyloidoidea</taxon>
        <taxon>Steinernematidae</taxon>
        <taxon>Steinernema</taxon>
    </lineage>
</organism>
<reference evidence="3 4" key="2">
    <citation type="journal article" date="2019" name="G3 (Bethesda)">
        <title>Hybrid Assembly of the Genome of the Entomopathogenic Nematode Steinernema carpocapsae Identifies the X-Chromosome.</title>
        <authorList>
            <person name="Serra L."/>
            <person name="Macchietto M."/>
            <person name="Macias-Munoz A."/>
            <person name="McGill C.J."/>
            <person name="Rodriguez I.M."/>
            <person name="Rodriguez B."/>
            <person name="Murad R."/>
            <person name="Mortazavi A."/>
        </authorList>
    </citation>
    <scope>NUCLEOTIDE SEQUENCE [LARGE SCALE GENOMIC DNA]</scope>
    <source>
        <strain evidence="3 4">ALL</strain>
    </source>
</reference>
<evidence type="ECO:0000256" key="2">
    <source>
        <dbReference type="SAM" id="Phobius"/>
    </source>
</evidence>
<dbReference type="Proteomes" id="UP000298663">
    <property type="component" value="Unassembled WGS sequence"/>
</dbReference>
<feature type="compositionally biased region" description="Basic and acidic residues" evidence="1">
    <location>
        <begin position="201"/>
        <end position="215"/>
    </location>
</feature>
<proteinExistence type="predicted"/>
<dbReference type="AlphaFoldDB" id="A0A4U5NAN0"/>
<name>A0A4U5NAN0_STECR</name>
<feature type="transmembrane region" description="Helical" evidence="2">
    <location>
        <begin position="26"/>
        <end position="47"/>
    </location>
</feature>
<protein>
    <submittedName>
        <fullName evidence="3">Uncharacterized protein</fullName>
    </submittedName>
</protein>
<dbReference type="EMBL" id="AZBU02000004">
    <property type="protein sequence ID" value="TKR79898.1"/>
    <property type="molecule type" value="Genomic_DNA"/>
</dbReference>
<feature type="region of interest" description="Disordered" evidence="1">
    <location>
        <begin position="188"/>
        <end position="215"/>
    </location>
</feature>
<keyword evidence="2" id="KW-0472">Membrane</keyword>